<dbReference type="Gene3D" id="3.30.420.10">
    <property type="entry name" value="Ribonuclease H-like superfamily/Ribonuclease H"/>
    <property type="match status" value="1"/>
</dbReference>
<comment type="function">
    <text evidence="3">Endonuclease that specifically degrades the RNA of RNA-DNA hybrids.</text>
</comment>
<dbReference type="InterPro" id="IPR037056">
    <property type="entry name" value="RNase_H1_N_sf"/>
</dbReference>
<dbReference type="Proteomes" id="UP000279029">
    <property type="component" value="Chromosome"/>
</dbReference>
<evidence type="ECO:0000313" key="14">
    <source>
        <dbReference type="Proteomes" id="UP000279029"/>
    </source>
</evidence>
<keyword evidence="9" id="KW-0255">Endonuclease</keyword>
<keyword evidence="8" id="KW-0479">Metal-binding</keyword>
<dbReference type="KEGG" id="cbar:PATL70BA_2612"/>
<name>A0A3P7NZ39_9FIRM</name>
<evidence type="ECO:0000259" key="12">
    <source>
        <dbReference type="PROSITE" id="PS50879"/>
    </source>
</evidence>
<dbReference type="GO" id="GO:0046872">
    <property type="term" value="F:metal ion binding"/>
    <property type="evidence" value="ECO:0007669"/>
    <property type="project" value="UniProtKB-KW"/>
</dbReference>
<dbReference type="InterPro" id="IPR036397">
    <property type="entry name" value="RNaseH_sf"/>
</dbReference>
<dbReference type="PANTHER" id="PTHR10642:SF26">
    <property type="entry name" value="RIBONUCLEASE H1"/>
    <property type="match status" value="1"/>
</dbReference>
<dbReference type="InterPro" id="IPR009027">
    <property type="entry name" value="Ribosomal_bL9/RNase_H1_N"/>
</dbReference>
<evidence type="ECO:0000256" key="8">
    <source>
        <dbReference type="ARBA" id="ARBA00022723"/>
    </source>
</evidence>
<dbReference type="GO" id="GO:0003676">
    <property type="term" value="F:nucleic acid binding"/>
    <property type="evidence" value="ECO:0007669"/>
    <property type="project" value="InterPro"/>
</dbReference>
<evidence type="ECO:0000256" key="1">
    <source>
        <dbReference type="ARBA" id="ARBA00000077"/>
    </source>
</evidence>
<evidence type="ECO:0000313" key="13">
    <source>
        <dbReference type="EMBL" id="VDN48514.1"/>
    </source>
</evidence>
<dbReference type="InterPro" id="IPR002156">
    <property type="entry name" value="RNaseH_domain"/>
</dbReference>
<dbReference type="GO" id="GO:0004523">
    <property type="term" value="F:RNA-DNA hybrid ribonuclease activity"/>
    <property type="evidence" value="ECO:0007669"/>
    <property type="project" value="UniProtKB-EC"/>
</dbReference>
<dbReference type="EMBL" id="LR130778">
    <property type="protein sequence ID" value="VDN48514.1"/>
    <property type="molecule type" value="Genomic_DNA"/>
</dbReference>
<dbReference type="PROSITE" id="PS50879">
    <property type="entry name" value="RNASE_H_1"/>
    <property type="match status" value="1"/>
</dbReference>
<proteinExistence type="inferred from homology"/>
<gene>
    <name evidence="13" type="ORF">PATL70BA_2612</name>
</gene>
<dbReference type="OrthoDB" id="9811552at2"/>
<keyword evidence="7" id="KW-0540">Nuclease</keyword>
<evidence type="ECO:0000256" key="2">
    <source>
        <dbReference type="ARBA" id="ARBA00001946"/>
    </source>
</evidence>
<evidence type="ECO:0000256" key="9">
    <source>
        <dbReference type="ARBA" id="ARBA00022759"/>
    </source>
</evidence>
<comment type="catalytic activity">
    <reaction evidence="1">
        <text>Endonucleolytic cleavage to 5'-phosphomonoester.</text>
        <dbReference type="EC" id="3.1.26.4"/>
    </reaction>
</comment>
<dbReference type="InterPro" id="IPR011320">
    <property type="entry name" value="RNase_H1_N"/>
</dbReference>
<evidence type="ECO:0000256" key="6">
    <source>
        <dbReference type="ARBA" id="ARBA00017721"/>
    </source>
</evidence>
<dbReference type="FunFam" id="3.40.970.10:FF:000002">
    <property type="entry name" value="Ribonuclease H"/>
    <property type="match status" value="1"/>
</dbReference>
<dbReference type="Gene3D" id="3.40.970.10">
    <property type="entry name" value="Ribonuclease H1, N-terminal domain"/>
    <property type="match status" value="1"/>
</dbReference>
<dbReference type="EC" id="3.1.26.4" evidence="5"/>
<dbReference type="SUPFAM" id="SSF53098">
    <property type="entry name" value="Ribonuclease H-like"/>
    <property type="match status" value="1"/>
</dbReference>
<sequence>MPKKYYAVRQGLEKGIFKTWAECQASTKGYSGAEFKSFKTLEEAESYMKIDQTSPMNHHVNGDASIKEVEINEAGIAKAYVDGSYDHSTKRYAGGAVILIGEEEIHINEAGDDTELATMRNVAGELLGAIRAMEWVYNHKDAMGIEKLILYHDYEGIAKWATKGWQAKKKGTQQYVTLFNKYSTSYPIEFVKVLAHSGDYYNELADQLAKKALGIENGML</sequence>
<keyword evidence="10" id="KW-0378">Hydrolase</keyword>
<protein>
    <recommendedName>
        <fullName evidence="6">Ribonuclease H</fullName>
        <ecNumber evidence="5">3.1.26.4</ecNumber>
    </recommendedName>
</protein>
<comment type="similarity">
    <text evidence="4">Belongs to the RNase H family.</text>
</comment>
<evidence type="ECO:0000256" key="3">
    <source>
        <dbReference type="ARBA" id="ARBA00004065"/>
    </source>
</evidence>
<reference evidence="13 14" key="1">
    <citation type="submission" date="2018-09" db="EMBL/GenBank/DDBJ databases">
        <authorList>
            <person name="Postec A."/>
        </authorList>
    </citation>
    <scope>NUCLEOTIDE SEQUENCE [LARGE SCALE GENOMIC DNA]</scope>
    <source>
        <strain evidence="13">70B-A</strain>
    </source>
</reference>
<keyword evidence="11" id="KW-0460">Magnesium</keyword>
<evidence type="ECO:0000256" key="5">
    <source>
        <dbReference type="ARBA" id="ARBA00012180"/>
    </source>
</evidence>
<dbReference type="InterPro" id="IPR050092">
    <property type="entry name" value="RNase_H"/>
</dbReference>
<accession>A0A3P7NZ39</accession>
<comment type="cofactor">
    <cofactor evidence="2">
        <name>Mg(2+)</name>
        <dbReference type="ChEBI" id="CHEBI:18420"/>
    </cofactor>
</comment>
<dbReference type="InterPro" id="IPR012337">
    <property type="entry name" value="RNaseH-like_sf"/>
</dbReference>
<evidence type="ECO:0000256" key="4">
    <source>
        <dbReference type="ARBA" id="ARBA00005300"/>
    </source>
</evidence>
<dbReference type="Pfam" id="PF01693">
    <property type="entry name" value="Cauli_VI"/>
    <property type="match status" value="1"/>
</dbReference>
<evidence type="ECO:0000256" key="10">
    <source>
        <dbReference type="ARBA" id="ARBA00022801"/>
    </source>
</evidence>
<dbReference type="CDD" id="cd09277">
    <property type="entry name" value="RNase_HI_bacteria_like"/>
    <property type="match status" value="1"/>
</dbReference>
<dbReference type="GO" id="GO:0043137">
    <property type="term" value="P:DNA replication, removal of RNA primer"/>
    <property type="evidence" value="ECO:0007669"/>
    <property type="project" value="TreeGrafter"/>
</dbReference>
<dbReference type="PANTHER" id="PTHR10642">
    <property type="entry name" value="RIBONUCLEASE H1"/>
    <property type="match status" value="1"/>
</dbReference>
<organism evidence="13 14">
    <name type="scientific">Petrocella atlantisensis</name>
    <dbReference type="NCBI Taxonomy" id="2173034"/>
    <lineage>
        <taxon>Bacteria</taxon>
        <taxon>Bacillati</taxon>
        <taxon>Bacillota</taxon>
        <taxon>Clostridia</taxon>
        <taxon>Lachnospirales</taxon>
        <taxon>Vallitaleaceae</taxon>
        <taxon>Petrocella</taxon>
    </lineage>
</organism>
<dbReference type="Pfam" id="PF00075">
    <property type="entry name" value="RNase_H"/>
    <property type="match status" value="1"/>
</dbReference>
<evidence type="ECO:0000256" key="7">
    <source>
        <dbReference type="ARBA" id="ARBA00022722"/>
    </source>
</evidence>
<dbReference type="SUPFAM" id="SSF55658">
    <property type="entry name" value="L9 N-domain-like"/>
    <property type="match status" value="1"/>
</dbReference>
<dbReference type="AlphaFoldDB" id="A0A3P7NZ39"/>
<evidence type="ECO:0000256" key="11">
    <source>
        <dbReference type="ARBA" id="ARBA00022842"/>
    </source>
</evidence>
<feature type="domain" description="RNase H type-1" evidence="12">
    <location>
        <begin position="73"/>
        <end position="214"/>
    </location>
</feature>
<keyword evidence="14" id="KW-1185">Reference proteome</keyword>
<dbReference type="RefSeq" id="WP_125137635.1">
    <property type="nucleotide sequence ID" value="NZ_LR130778.1"/>
</dbReference>